<proteinExistence type="inferred from homology"/>
<name>A0A5A7N6Q6_9PROT</name>
<comment type="subunit">
    <text evidence="4">Part of the Bam complex.</text>
</comment>
<keyword evidence="2 4" id="KW-0472">Membrane</keyword>
<evidence type="ECO:0000313" key="6">
    <source>
        <dbReference type="EMBL" id="GER04002.1"/>
    </source>
</evidence>
<reference evidence="6 7" key="1">
    <citation type="submission" date="2019-09" db="EMBL/GenBank/DDBJ databases">
        <title>NBRP : Genome information of microbial organism related human and environment.</title>
        <authorList>
            <person name="Hattori M."/>
            <person name="Oshima K."/>
            <person name="Inaba H."/>
            <person name="Suda W."/>
            <person name="Sakamoto M."/>
            <person name="Iino T."/>
            <person name="Kitahara M."/>
            <person name="Oshida Y."/>
            <person name="Iida T."/>
            <person name="Kudo T."/>
            <person name="Itoh T."/>
            <person name="Ohkuma M."/>
        </authorList>
    </citation>
    <scope>NUCLEOTIDE SEQUENCE [LARGE SCALE GENOMIC DNA]</scope>
    <source>
        <strain evidence="6 7">Q-1</strain>
    </source>
</reference>
<comment type="caution">
    <text evidence="6">The sequence shown here is derived from an EMBL/GenBank/DDBJ whole genome shotgun (WGS) entry which is preliminary data.</text>
</comment>
<dbReference type="GO" id="GO:0043165">
    <property type="term" value="P:Gram-negative-bacterium-type cell outer membrane assembly"/>
    <property type="evidence" value="ECO:0007669"/>
    <property type="project" value="UniProtKB-UniRule"/>
</dbReference>
<dbReference type="RefSeq" id="WP_081837183.1">
    <property type="nucleotide sequence ID" value="NZ_BKCN01000007.1"/>
</dbReference>
<comment type="function">
    <text evidence="4">Part of the outer membrane protein assembly complex, which is involved in assembly and insertion of beta-barrel proteins into the outer membrane.</text>
</comment>
<keyword evidence="1 4" id="KW-0732">Signal</keyword>
<feature type="domain" description="Outer membrane lipoprotein BamD-like" evidence="5">
    <location>
        <begin position="56"/>
        <end position="249"/>
    </location>
</feature>
<evidence type="ECO:0000256" key="1">
    <source>
        <dbReference type="ARBA" id="ARBA00022729"/>
    </source>
</evidence>
<dbReference type="EMBL" id="BKCN01000007">
    <property type="protein sequence ID" value="GER04002.1"/>
    <property type="molecule type" value="Genomic_DNA"/>
</dbReference>
<sequence>MRFSGKDIQQKSVALCLPLARASRLSPPLFLVASLLLLFVLSACSSNEKDTYVARDVETLYNLGYMSLEKKRWKMAAGAFDEVERQHPYSVWARQSQLMGAYALYMDDEYDSAILAAERFLSLHPGNSHAAYAHYLIGISYYEQISDVYRDQRITEQAAQALTEVVRRYPESEYARDATLKLDLVYDQLAAKDMDVGRFYLNQEQYLAAMGRFQHVLDAYGTTSHVPEALHRMVECFTALGVTSEAQKYAAVLGHNAPNSQWYKRSYAMVTGEDPNVPTENRSFFARIFGN</sequence>
<organism evidence="6 7">
    <name type="scientific">Iodidimonas nitroreducens</name>
    <dbReference type="NCBI Taxonomy" id="1236968"/>
    <lineage>
        <taxon>Bacteria</taxon>
        <taxon>Pseudomonadati</taxon>
        <taxon>Pseudomonadota</taxon>
        <taxon>Alphaproteobacteria</taxon>
        <taxon>Iodidimonadales</taxon>
        <taxon>Iodidimonadaceae</taxon>
        <taxon>Iodidimonas</taxon>
    </lineage>
</organism>
<gene>
    <name evidence="4 6" type="primary">bamD</name>
    <name evidence="6" type="ORF">JCM17846_16840</name>
</gene>
<dbReference type="Pfam" id="PF13525">
    <property type="entry name" value="YfiO"/>
    <property type="match status" value="1"/>
</dbReference>
<dbReference type="Proteomes" id="UP000324996">
    <property type="component" value="Unassembled WGS sequence"/>
</dbReference>
<dbReference type="HAMAP" id="MF_00922">
    <property type="entry name" value="OM_assembly_BamD"/>
    <property type="match status" value="1"/>
</dbReference>
<dbReference type="AlphaFoldDB" id="A0A5A7N6Q6"/>
<dbReference type="SUPFAM" id="SSF48452">
    <property type="entry name" value="TPR-like"/>
    <property type="match status" value="1"/>
</dbReference>
<evidence type="ECO:0000256" key="2">
    <source>
        <dbReference type="ARBA" id="ARBA00023136"/>
    </source>
</evidence>
<evidence type="ECO:0000256" key="3">
    <source>
        <dbReference type="ARBA" id="ARBA00023237"/>
    </source>
</evidence>
<dbReference type="GO" id="GO:0009279">
    <property type="term" value="C:cell outer membrane"/>
    <property type="evidence" value="ECO:0007669"/>
    <property type="project" value="UniProtKB-SubCell"/>
</dbReference>
<comment type="subcellular location">
    <subcellularLocation>
        <location evidence="4">Cell outer membrane</location>
    </subcellularLocation>
</comment>
<evidence type="ECO:0000256" key="4">
    <source>
        <dbReference type="HAMAP-Rule" id="MF_00922"/>
    </source>
</evidence>
<dbReference type="InterPro" id="IPR017689">
    <property type="entry name" value="BamD"/>
</dbReference>
<accession>A0A5A7N6Q6</accession>
<evidence type="ECO:0000259" key="5">
    <source>
        <dbReference type="Pfam" id="PF13525"/>
    </source>
</evidence>
<keyword evidence="7" id="KW-1185">Reference proteome</keyword>
<dbReference type="NCBIfam" id="TIGR03302">
    <property type="entry name" value="OM_YfiO"/>
    <property type="match status" value="1"/>
</dbReference>
<dbReference type="InterPro" id="IPR011990">
    <property type="entry name" value="TPR-like_helical_dom_sf"/>
</dbReference>
<protein>
    <recommendedName>
        <fullName evidence="4">Outer membrane protein assembly factor BamD</fullName>
    </recommendedName>
</protein>
<comment type="similarity">
    <text evidence="4">Belongs to the BamD family.</text>
</comment>
<keyword evidence="3 4" id="KW-0998">Cell outer membrane</keyword>
<dbReference type="Gene3D" id="1.25.40.10">
    <property type="entry name" value="Tetratricopeptide repeat domain"/>
    <property type="match status" value="1"/>
</dbReference>
<dbReference type="InterPro" id="IPR039565">
    <property type="entry name" value="BamD-like"/>
</dbReference>
<dbReference type="CDD" id="cd15830">
    <property type="entry name" value="BamD"/>
    <property type="match status" value="1"/>
</dbReference>
<evidence type="ECO:0000313" key="7">
    <source>
        <dbReference type="Proteomes" id="UP000324996"/>
    </source>
</evidence>
<dbReference type="GO" id="GO:0051205">
    <property type="term" value="P:protein insertion into membrane"/>
    <property type="evidence" value="ECO:0007669"/>
    <property type="project" value="UniProtKB-UniRule"/>
</dbReference>